<keyword evidence="7" id="KW-1185">Reference proteome</keyword>
<evidence type="ECO:0000256" key="1">
    <source>
        <dbReference type="ARBA" id="ARBA00004194"/>
    </source>
</evidence>
<evidence type="ECO:0000313" key="7">
    <source>
        <dbReference type="Proteomes" id="UP001443914"/>
    </source>
</evidence>
<evidence type="ECO:0000256" key="3">
    <source>
        <dbReference type="ARBA" id="ARBA00022989"/>
    </source>
</evidence>
<dbReference type="AlphaFoldDB" id="A0AAW1H806"/>
<comment type="caution">
    <text evidence="6">The sequence shown here is derived from an EMBL/GenBank/DDBJ whole genome shotgun (WGS) entry which is preliminary data.</text>
</comment>
<reference evidence="6" key="1">
    <citation type="submission" date="2024-03" db="EMBL/GenBank/DDBJ databases">
        <title>WGS assembly of Saponaria officinalis var. Norfolk2.</title>
        <authorList>
            <person name="Jenkins J."/>
            <person name="Shu S."/>
            <person name="Grimwood J."/>
            <person name="Barry K."/>
            <person name="Goodstein D."/>
            <person name="Schmutz J."/>
            <person name="Leebens-Mack J."/>
            <person name="Osbourn A."/>
        </authorList>
    </citation>
    <scope>NUCLEOTIDE SEQUENCE [LARGE SCALE GENOMIC DNA]</scope>
    <source>
        <strain evidence="6">JIC</strain>
    </source>
</reference>
<keyword evidence="2 5" id="KW-0812">Transmembrane</keyword>
<evidence type="ECO:0000256" key="5">
    <source>
        <dbReference type="SAM" id="Phobius"/>
    </source>
</evidence>
<keyword evidence="4 5" id="KW-0472">Membrane</keyword>
<protein>
    <recommendedName>
        <fullName evidence="8">Polysaccharide biosynthesis domain-containing protein</fullName>
    </recommendedName>
</protein>
<evidence type="ECO:0008006" key="8">
    <source>
        <dbReference type="Google" id="ProtNLM"/>
    </source>
</evidence>
<dbReference type="NCBIfam" id="TIGR01627">
    <property type="entry name" value="A_thal_3515"/>
    <property type="match status" value="1"/>
</dbReference>
<proteinExistence type="predicted"/>
<name>A0AAW1H806_SAPOF</name>
<gene>
    <name evidence="6" type="ORF">RND81_12G082100</name>
</gene>
<evidence type="ECO:0000256" key="2">
    <source>
        <dbReference type="ARBA" id="ARBA00022692"/>
    </source>
</evidence>
<evidence type="ECO:0000313" key="6">
    <source>
        <dbReference type="EMBL" id="KAK9672176.1"/>
    </source>
</evidence>
<dbReference type="GO" id="GO:0045492">
    <property type="term" value="P:xylan biosynthetic process"/>
    <property type="evidence" value="ECO:0007669"/>
    <property type="project" value="InterPro"/>
</dbReference>
<dbReference type="GO" id="GO:0000139">
    <property type="term" value="C:Golgi membrane"/>
    <property type="evidence" value="ECO:0007669"/>
    <property type="project" value="UniProtKB-SubCell"/>
</dbReference>
<dbReference type="PANTHER" id="PTHR31444">
    <property type="entry name" value="OS11G0490100 PROTEIN"/>
    <property type="match status" value="1"/>
</dbReference>
<comment type="subcellular location">
    <subcellularLocation>
        <location evidence="1">Golgi apparatus membrane</location>
        <topology evidence="1">Single-pass membrane protein</topology>
    </subcellularLocation>
</comment>
<organism evidence="6 7">
    <name type="scientific">Saponaria officinalis</name>
    <name type="common">Common soapwort</name>
    <name type="synonym">Lychnis saponaria</name>
    <dbReference type="NCBI Taxonomy" id="3572"/>
    <lineage>
        <taxon>Eukaryota</taxon>
        <taxon>Viridiplantae</taxon>
        <taxon>Streptophyta</taxon>
        <taxon>Embryophyta</taxon>
        <taxon>Tracheophyta</taxon>
        <taxon>Spermatophyta</taxon>
        <taxon>Magnoliopsida</taxon>
        <taxon>eudicotyledons</taxon>
        <taxon>Gunneridae</taxon>
        <taxon>Pentapetalae</taxon>
        <taxon>Caryophyllales</taxon>
        <taxon>Caryophyllaceae</taxon>
        <taxon>Caryophylleae</taxon>
        <taxon>Saponaria</taxon>
    </lineage>
</organism>
<dbReference type="Pfam" id="PF21729">
    <property type="entry name" value="IRX15_IRX15L_GXM"/>
    <property type="match status" value="1"/>
</dbReference>
<feature type="transmembrane region" description="Helical" evidence="5">
    <location>
        <begin position="30"/>
        <end position="50"/>
    </location>
</feature>
<dbReference type="EMBL" id="JBDFQZ010000012">
    <property type="protein sequence ID" value="KAK9672176.1"/>
    <property type="molecule type" value="Genomic_DNA"/>
</dbReference>
<dbReference type="Proteomes" id="UP001443914">
    <property type="component" value="Unassembled WGS sequence"/>
</dbReference>
<sequence>MKNNKETNNNNTKLILLHPYILKQGTSNRLWFLAFLSLFTLIFVLTIIIYTRNPTSVLATASTVTGSGYTLPKHVMSTLVHYASNGNTSEKMSVNDMKIISDVLRRCTQPCNFLVFGLSYETLLWRALNSLGRTVFIDENRYYAAYMEEKHPELEAYDVQYTTKQSDYKDLISSVKEQAKNECRPVQNLLFSECKLGLNDLPNQFYDIDWDVILVDGPRGHWPTAPGRMSSIYTSSVLARNKKSSAKIGKTHVFVHDYNLDPQRVSSEEFLCRENLVENNGILAHFVLDRMDESSFEFCPKKMSS</sequence>
<accession>A0AAW1H806</accession>
<evidence type="ECO:0000256" key="4">
    <source>
        <dbReference type="ARBA" id="ARBA00023136"/>
    </source>
</evidence>
<dbReference type="InterPro" id="IPR006514">
    <property type="entry name" value="IRX15/GXM/AGM"/>
</dbReference>
<keyword evidence="3 5" id="KW-1133">Transmembrane helix</keyword>